<dbReference type="InterPro" id="IPR050807">
    <property type="entry name" value="TransReg_Diox_bact_type"/>
</dbReference>
<dbReference type="SMART" id="SM00530">
    <property type="entry name" value="HTH_XRE"/>
    <property type="match status" value="1"/>
</dbReference>
<dbReference type="OrthoDB" id="680346at2"/>
<dbReference type="AlphaFoldDB" id="A0A5B6TI18"/>
<dbReference type="PROSITE" id="PS50943">
    <property type="entry name" value="HTH_CROC1"/>
    <property type="match status" value="1"/>
</dbReference>
<dbReference type="Gene3D" id="1.10.260.40">
    <property type="entry name" value="lambda repressor-like DNA-binding domains"/>
    <property type="match status" value="1"/>
</dbReference>
<dbReference type="InterPro" id="IPR010982">
    <property type="entry name" value="Lambda_DNA-bd_dom_sf"/>
</dbReference>
<protein>
    <submittedName>
        <fullName evidence="3">Helix-turn-helix transcriptional regulator</fullName>
    </submittedName>
</protein>
<dbReference type="InterPro" id="IPR001387">
    <property type="entry name" value="Cro/C1-type_HTH"/>
</dbReference>
<evidence type="ECO:0000313" key="4">
    <source>
        <dbReference type="Proteomes" id="UP000324133"/>
    </source>
</evidence>
<dbReference type="Pfam" id="PF01381">
    <property type="entry name" value="HTH_3"/>
    <property type="match status" value="1"/>
</dbReference>
<gene>
    <name evidence="3" type="ORF">FOA19_04315</name>
</gene>
<dbReference type="PANTHER" id="PTHR46797:SF1">
    <property type="entry name" value="METHYLPHOSPHONATE SYNTHASE"/>
    <property type="match status" value="1"/>
</dbReference>
<evidence type="ECO:0000313" key="3">
    <source>
        <dbReference type="EMBL" id="KAA3439903.1"/>
    </source>
</evidence>
<dbReference type="SUPFAM" id="SSF47413">
    <property type="entry name" value="lambda repressor-like DNA-binding domains"/>
    <property type="match status" value="1"/>
</dbReference>
<accession>A0A5B6TI18</accession>
<dbReference type="GO" id="GO:0005829">
    <property type="term" value="C:cytosol"/>
    <property type="evidence" value="ECO:0007669"/>
    <property type="project" value="TreeGrafter"/>
</dbReference>
<organism evidence="3 4">
    <name type="scientific">Rufibacter hautae</name>
    <dbReference type="NCBI Taxonomy" id="2595005"/>
    <lineage>
        <taxon>Bacteria</taxon>
        <taxon>Pseudomonadati</taxon>
        <taxon>Bacteroidota</taxon>
        <taxon>Cytophagia</taxon>
        <taxon>Cytophagales</taxon>
        <taxon>Hymenobacteraceae</taxon>
        <taxon>Rufibacter</taxon>
    </lineage>
</organism>
<dbReference type="EMBL" id="VKKY01000001">
    <property type="protein sequence ID" value="KAA3439903.1"/>
    <property type="molecule type" value="Genomic_DNA"/>
</dbReference>
<comment type="caution">
    <text evidence="3">The sequence shown here is derived from an EMBL/GenBank/DDBJ whole genome shotgun (WGS) entry which is preliminary data.</text>
</comment>
<dbReference type="Proteomes" id="UP000324133">
    <property type="component" value="Unassembled WGS sequence"/>
</dbReference>
<keyword evidence="1" id="KW-0238">DNA-binding</keyword>
<dbReference type="CDD" id="cd00093">
    <property type="entry name" value="HTH_XRE"/>
    <property type="match status" value="1"/>
</dbReference>
<proteinExistence type="predicted"/>
<dbReference type="GO" id="GO:0003677">
    <property type="term" value="F:DNA binding"/>
    <property type="evidence" value="ECO:0007669"/>
    <property type="project" value="UniProtKB-KW"/>
</dbReference>
<dbReference type="PANTHER" id="PTHR46797">
    <property type="entry name" value="HTH-TYPE TRANSCRIPTIONAL REGULATOR"/>
    <property type="match status" value="1"/>
</dbReference>
<dbReference type="GO" id="GO:0003700">
    <property type="term" value="F:DNA-binding transcription factor activity"/>
    <property type="evidence" value="ECO:0007669"/>
    <property type="project" value="TreeGrafter"/>
</dbReference>
<name>A0A5B6TI18_9BACT</name>
<keyword evidence="4" id="KW-1185">Reference proteome</keyword>
<reference evidence="3 4" key="1">
    <citation type="submission" date="2019-07" db="EMBL/GenBank/DDBJ databases">
        <title>Rufibacter sp. nov., isolated from lake sediment.</title>
        <authorList>
            <person name="Qu J.-H."/>
        </authorList>
    </citation>
    <scope>NUCLEOTIDE SEQUENCE [LARGE SCALE GENOMIC DNA]</scope>
    <source>
        <strain evidence="3 4">NBS58-1</strain>
    </source>
</reference>
<feature type="domain" description="HTH cro/C1-type" evidence="2">
    <location>
        <begin position="22"/>
        <end position="76"/>
    </location>
</feature>
<evidence type="ECO:0000259" key="2">
    <source>
        <dbReference type="PROSITE" id="PS50943"/>
    </source>
</evidence>
<evidence type="ECO:0000256" key="1">
    <source>
        <dbReference type="ARBA" id="ARBA00023125"/>
    </source>
</evidence>
<sequence>MDGMPPLEVRHLEKTKRFGFHLKRLREGKGLSQQALADIANIGKTTVLRIENGRQSPTLEMLFSICEALEVPIVELMDYER</sequence>